<dbReference type="AlphaFoldDB" id="A0A7N2MZF9"/>
<dbReference type="Proteomes" id="UP000594261">
    <property type="component" value="Chromosome 11"/>
</dbReference>
<dbReference type="EnsemblPlants" id="QL11p040341:mrna">
    <property type="protein sequence ID" value="QL11p040341:mrna:CDS:1"/>
    <property type="gene ID" value="QL11p040341"/>
</dbReference>
<keyword evidence="2" id="KW-1185">Reference proteome</keyword>
<reference evidence="1" key="2">
    <citation type="submission" date="2021-01" db="UniProtKB">
        <authorList>
            <consortium name="EnsemblPlants"/>
        </authorList>
    </citation>
    <scope>IDENTIFICATION</scope>
</reference>
<proteinExistence type="predicted"/>
<name>A0A7N2MZF9_QUELO</name>
<accession>A0A7N2MZF9</accession>
<dbReference type="Gramene" id="QL11p040341:mrna">
    <property type="protein sequence ID" value="QL11p040341:mrna:CDS:1"/>
    <property type="gene ID" value="QL11p040341"/>
</dbReference>
<organism evidence="1 2">
    <name type="scientific">Quercus lobata</name>
    <name type="common">Valley oak</name>
    <dbReference type="NCBI Taxonomy" id="97700"/>
    <lineage>
        <taxon>Eukaryota</taxon>
        <taxon>Viridiplantae</taxon>
        <taxon>Streptophyta</taxon>
        <taxon>Embryophyta</taxon>
        <taxon>Tracheophyta</taxon>
        <taxon>Spermatophyta</taxon>
        <taxon>Magnoliopsida</taxon>
        <taxon>eudicotyledons</taxon>
        <taxon>Gunneridae</taxon>
        <taxon>Pentapetalae</taxon>
        <taxon>rosids</taxon>
        <taxon>fabids</taxon>
        <taxon>Fagales</taxon>
        <taxon>Fagaceae</taxon>
        <taxon>Quercus</taxon>
    </lineage>
</organism>
<sequence length="176" mass="19356">MQNEHPNSTSHSYQVDPPQLARRLLISAWTISESLPTTALASKNFWFLIPMVDALVLGLAKGMPFSRERGSPTGQISSIFRTLIAAILAQLDRGSRLIFPAASPDIFVMEILPGWTDKSMEREMKSPRPSTAQLRKSKPWPRLATVAGMKVLTEANMGSGSSSGMWVGLEFGIDRL</sequence>
<reference evidence="1 2" key="1">
    <citation type="journal article" date="2016" name="G3 (Bethesda)">
        <title>First Draft Assembly and Annotation of the Genome of a California Endemic Oak Quercus lobata Nee (Fagaceae).</title>
        <authorList>
            <person name="Sork V.L."/>
            <person name="Fitz-Gibbon S.T."/>
            <person name="Puiu D."/>
            <person name="Crepeau M."/>
            <person name="Gugger P.F."/>
            <person name="Sherman R."/>
            <person name="Stevens K."/>
            <person name="Langley C.H."/>
            <person name="Pellegrini M."/>
            <person name="Salzberg S.L."/>
        </authorList>
    </citation>
    <scope>NUCLEOTIDE SEQUENCE [LARGE SCALE GENOMIC DNA]</scope>
    <source>
        <strain evidence="1 2">cv. SW786</strain>
    </source>
</reference>
<protein>
    <submittedName>
        <fullName evidence="1">Uncharacterized protein</fullName>
    </submittedName>
</protein>
<evidence type="ECO:0000313" key="2">
    <source>
        <dbReference type="Proteomes" id="UP000594261"/>
    </source>
</evidence>
<dbReference type="InParanoid" id="A0A7N2MZF9"/>
<evidence type="ECO:0000313" key="1">
    <source>
        <dbReference type="EnsemblPlants" id="QL11p040341:mrna:CDS:1"/>
    </source>
</evidence>
<dbReference type="EMBL" id="LRBV02000011">
    <property type="status" value="NOT_ANNOTATED_CDS"/>
    <property type="molecule type" value="Genomic_DNA"/>
</dbReference>